<sequence length="137" mass="15051">MLRRPSCIPYSEGIFPYQKSLPTMSTNSPSFDIPAGHGEYILRHADCTVLREALIQNEASASSLTNEEVRAGLSPILANLDDQSLRMLALETVSMNNVPGARAKNALRIDRDGHYLVTDRGITHNKSLDNSGQERGI</sequence>
<reference evidence="1 2" key="2">
    <citation type="submission" date="2015-10" db="EMBL/GenBank/DDBJ databases">
        <title>Comparative genomics and high-throughput reverse genetic screens identify a new phytobacterial MAMP and an Arabidopsis receptor required for immune elicitation.</title>
        <authorList>
            <person name="Mott G.A."/>
            <person name="Thakur S."/>
            <person name="Wang P.W."/>
            <person name="Desveaux D."/>
            <person name="Guttman D.S."/>
        </authorList>
    </citation>
    <scope>NUCLEOTIDE SEQUENCE [LARGE SCALE GENOMIC DNA]</scope>
    <source>
        <strain evidence="1 2">107</strain>
    </source>
</reference>
<evidence type="ECO:0000313" key="2">
    <source>
        <dbReference type="Proteomes" id="UP000037943"/>
    </source>
</evidence>
<protein>
    <submittedName>
        <fullName evidence="1">Uncharacterized protein</fullName>
    </submittedName>
</protein>
<dbReference type="Proteomes" id="UP000037943">
    <property type="component" value="Unassembled WGS sequence"/>
</dbReference>
<reference evidence="1 2" key="1">
    <citation type="submission" date="2015-07" db="EMBL/GenBank/DDBJ databases">
        <authorList>
            <person name="O'Brien H.E."/>
            <person name="Thakur S."/>
            <person name="Gong Y."/>
            <person name="Wang P.W."/>
            <person name="Guttman D.S."/>
        </authorList>
    </citation>
    <scope>NUCLEOTIDE SEQUENCE [LARGE SCALE GENOMIC DNA]</scope>
    <source>
        <strain evidence="1 2">107</strain>
    </source>
</reference>
<accession>A0ABR5KSP4</accession>
<proteinExistence type="predicted"/>
<keyword evidence="2" id="KW-1185">Reference proteome</keyword>
<name>A0ABR5KSP4_PSEAV</name>
<gene>
    <name evidence="1" type="ORF">AC499_0866</name>
</gene>
<organism evidence="1 2">
    <name type="scientific">Pseudomonas amygdali pv. lachrymans</name>
    <name type="common">Pseudomonas syringae pv. lachrymans</name>
    <dbReference type="NCBI Taxonomy" id="53707"/>
    <lineage>
        <taxon>Bacteria</taxon>
        <taxon>Pseudomonadati</taxon>
        <taxon>Pseudomonadota</taxon>
        <taxon>Gammaproteobacteria</taxon>
        <taxon>Pseudomonadales</taxon>
        <taxon>Pseudomonadaceae</taxon>
        <taxon>Pseudomonas</taxon>
        <taxon>Pseudomonas amygdali</taxon>
    </lineage>
</organism>
<comment type="caution">
    <text evidence="1">The sequence shown here is derived from an EMBL/GenBank/DDBJ whole genome shotgun (WGS) entry which is preliminary data.</text>
</comment>
<evidence type="ECO:0000313" key="1">
    <source>
        <dbReference type="EMBL" id="KPC17664.1"/>
    </source>
</evidence>
<dbReference type="EMBL" id="LGLK01000057">
    <property type="protein sequence ID" value="KPC17664.1"/>
    <property type="molecule type" value="Genomic_DNA"/>
</dbReference>